<dbReference type="Proteomes" id="UP000290365">
    <property type="component" value="Chromosome"/>
</dbReference>
<evidence type="ECO:0000256" key="4">
    <source>
        <dbReference type="ARBA" id="ARBA00022827"/>
    </source>
</evidence>
<dbReference type="EMBL" id="CP035758">
    <property type="protein sequence ID" value="QBD74647.1"/>
    <property type="molecule type" value="Genomic_DNA"/>
</dbReference>
<evidence type="ECO:0000259" key="5">
    <source>
        <dbReference type="Pfam" id="PF01494"/>
    </source>
</evidence>
<dbReference type="GO" id="GO:0071949">
    <property type="term" value="F:FAD binding"/>
    <property type="evidence" value="ECO:0007669"/>
    <property type="project" value="InterPro"/>
</dbReference>
<dbReference type="NCBIfam" id="NF004832">
    <property type="entry name" value="PRK06184.1"/>
    <property type="match status" value="1"/>
</dbReference>
<feature type="domain" description="FAD-binding" evidence="5">
    <location>
        <begin position="25"/>
        <end position="368"/>
    </location>
</feature>
<dbReference type="Gene3D" id="3.30.70.2450">
    <property type="match status" value="1"/>
</dbReference>
<evidence type="ECO:0000259" key="6">
    <source>
        <dbReference type="Pfam" id="PF07976"/>
    </source>
</evidence>
<proteinExistence type="inferred from homology"/>
<dbReference type="PRINTS" id="PR00420">
    <property type="entry name" value="RNGMNOXGNASE"/>
</dbReference>
<dbReference type="PANTHER" id="PTHR43004">
    <property type="entry name" value="TRK SYSTEM POTASSIUM UPTAKE PROTEIN"/>
    <property type="match status" value="1"/>
</dbReference>
<dbReference type="Gene3D" id="3.40.30.120">
    <property type="match status" value="1"/>
</dbReference>
<dbReference type="PANTHER" id="PTHR43004:SF19">
    <property type="entry name" value="BINDING MONOOXYGENASE, PUTATIVE (JCVI)-RELATED"/>
    <property type="match status" value="1"/>
</dbReference>
<keyword evidence="3" id="KW-0285">Flavoprotein</keyword>
<keyword evidence="8" id="KW-1185">Reference proteome</keyword>
<dbReference type="InterPro" id="IPR012941">
    <property type="entry name" value="Phe_hydrox_C_dim_dom"/>
</dbReference>
<dbReference type="Gene3D" id="3.50.50.60">
    <property type="entry name" value="FAD/NAD(P)-binding domain"/>
    <property type="match status" value="1"/>
</dbReference>
<dbReference type="InterPro" id="IPR050641">
    <property type="entry name" value="RIFMO-like"/>
</dbReference>
<dbReference type="SUPFAM" id="SSF51905">
    <property type="entry name" value="FAD/NAD(P)-binding domain"/>
    <property type="match status" value="1"/>
</dbReference>
<dbReference type="GO" id="GO:0016709">
    <property type="term" value="F:oxidoreductase activity, acting on paired donors, with incorporation or reduction of molecular oxygen, NAD(P)H as one donor, and incorporation of one atom of oxygen"/>
    <property type="evidence" value="ECO:0007669"/>
    <property type="project" value="UniProtKB-ARBA"/>
</dbReference>
<dbReference type="OrthoDB" id="8670884at2"/>
<gene>
    <name evidence="7" type="ORF">EPA93_01025</name>
</gene>
<reference evidence="7 8" key="1">
    <citation type="submission" date="2019-01" db="EMBL/GenBank/DDBJ databases">
        <title>Ktedonosporobacter rubrisoli SCAWS-G2.</title>
        <authorList>
            <person name="Huang Y."/>
            <person name="Yan B."/>
        </authorList>
    </citation>
    <scope>NUCLEOTIDE SEQUENCE [LARGE SCALE GENOMIC DNA]</scope>
    <source>
        <strain evidence="7 8">SCAWS-G2</strain>
    </source>
</reference>
<comment type="cofactor">
    <cofactor evidence="1">
        <name>FAD</name>
        <dbReference type="ChEBI" id="CHEBI:57692"/>
    </cofactor>
</comment>
<evidence type="ECO:0000313" key="7">
    <source>
        <dbReference type="EMBL" id="QBD74647.1"/>
    </source>
</evidence>
<accession>A0A4P6JHX8</accession>
<dbReference type="AlphaFoldDB" id="A0A4P6JHX8"/>
<dbReference type="InterPro" id="IPR036188">
    <property type="entry name" value="FAD/NAD-bd_sf"/>
</dbReference>
<protein>
    <submittedName>
        <fullName evidence="7">FAD-binding protein</fullName>
    </submittedName>
</protein>
<sequence length="545" mass="59744">MHGLHRRDSAQLKGETSAMTTIPSLDVFVVGAGPAGLTLAIDLARRGISCRIIEKLSVFPTGTRARGIGARTQEIFFDLGLLEALSASAEPFLPSRFYDRDNHLVREVDPAWSIDPATLPTPDAPYRSSLMVSQQVTDTVLRERLASFGVEVERDCRLISFTQDRDHITAEVIRAGKREVIKANYLVGCDGGASTVRKGAMIPFLGETWDDEISYLLGNLSVNGLDKGYWHTWTDASWGYVSLQSMIKAATWLFVATVSSGKHGTLPTPTLETFQALFEERIGMPGVQFSHLTWQSLYRRNLRVVDRYRSGRVLLAGDAAHVGQEQGMNMSIQDAYNLSWKLALVLKGAPNALLETYQAERLPIVRQNLITMSAQNLAGPGGASAAAESITNAILNKDSAVDPTQLSVSYGSSRLSRDLDDTTGIRAGDRAPDAPCLRAESGEPVRFFEVFQGTHFTLLVFSDQPVSWLPTVESNLLRAYRVIRAGNRDTYDRYTLVDSAGHAYQAYGISDAALVLVRPDGYIGLTGGNLDQELIIDYLHDVVGQ</sequence>
<evidence type="ECO:0000256" key="2">
    <source>
        <dbReference type="ARBA" id="ARBA00007801"/>
    </source>
</evidence>
<dbReference type="InterPro" id="IPR002938">
    <property type="entry name" value="FAD-bd"/>
</dbReference>
<dbReference type="KEGG" id="kbs:EPA93_01025"/>
<evidence type="ECO:0000256" key="3">
    <source>
        <dbReference type="ARBA" id="ARBA00022630"/>
    </source>
</evidence>
<evidence type="ECO:0000256" key="1">
    <source>
        <dbReference type="ARBA" id="ARBA00001974"/>
    </source>
</evidence>
<dbReference type="Pfam" id="PF01494">
    <property type="entry name" value="FAD_binding_3"/>
    <property type="match status" value="1"/>
</dbReference>
<dbReference type="Pfam" id="PF07976">
    <property type="entry name" value="Phe_hydrox_dim"/>
    <property type="match status" value="1"/>
</dbReference>
<feature type="domain" description="Phenol hydroxylase-like C-terminal dimerisation" evidence="6">
    <location>
        <begin position="498"/>
        <end position="541"/>
    </location>
</feature>
<comment type="similarity">
    <text evidence="2">Belongs to the PheA/TfdB FAD monooxygenase family.</text>
</comment>
<name>A0A4P6JHX8_KTERU</name>
<organism evidence="7 8">
    <name type="scientific">Ktedonosporobacter rubrisoli</name>
    <dbReference type="NCBI Taxonomy" id="2509675"/>
    <lineage>
        <taxon>Bacteria</taxon>
        <taxon>Bacillati</taxon>
        <taxon>Chloroflexota</taxon>
        <taxon>Ktedonobacteria</taxon>
        <taxon>Ktedonobacterales</taxon>
        <taxon>Ktedonosporobacteraceae</taxon>
        <taxon>Ktedonosporobacter</taxon>
    </lineage>
</organism>
<dbReference type="SUPFAM" id="SSF52833">
    <property type="entry name" value="Thioredoxin-like"/>
    <property type="match status" value="1"/>
</dbReference>
<keyword evidence="4" id="KW-0274">FAD</keyword>
<evidence type="ECO:0000313" key="8">
    <source>
        <dbReference type="Proteomes" id="UP000290365"/>
    </source>
</evidence>
<dbReference type="InterPro" id="IPR036249">
    <property type="entry name" value="Thioredoxin-like_sf"/>
</dbReference>